<evidence type="ECO:0000313" key="2">
    <source>
        <dbReference type="Proteomes" id="UP000245252"/>
    </source>
</evidence>
<reference evidence="1 2" key="1">
    <citation type="submission" date="2018-05" db="EMBL/GenBank/DDBJ databases">
        <title>The draft genome of strain NS-104.</title>
        <authorList>
            <person name="Hang P."/>
            <person name="Jiang J."/>
        </authorList>
    </citation>
    <scope>NUCLEOTIDE SEQUENCE [LARGE SCALE GENOMIC DNA]</scope>
    <source>
        <strain evidence="1 2">NS-104</strain>
    </source>
</reference>
<gene>
    <name evidence="1" type="ORF">DEM27_04905</name>
</gene>
<proteinExistence type="predicted"/>
<dbReference type="AlphaFoldDB" id="A0A2U2DUL1"/>
<organism evidence="1 2">
    <name type="scientific">Metarhizobium album</name>
    <dbReference type="NCBI Taxonomy" id="2182425"/>
    <lineage>
        <taxon>Bacteria</taxon>
        <taxon>Pseudomonadati</taxon>
        <taxon>Pseudomonadota</taxon>
        <taxon>Alphaproteobacteria</taxon>
        <taxon>Hyphomicrobiales</taxon>
        <taxon>Rhizobiaceae</taxon>
        <taxon>Metarhizobium</taxon>
    </lineage>
</organism>
<sequence length="109" mass="12537">MRCLVALQQFAALRQKPLHGHFCENLNKIEGFRAAPSIRADKIERICMADQSETRVFRRLRLLGTYAGRRRKIDEQFRVCGLDKSMSLFIIADEVLCRRRLGNEGGVLS</sequence>
<comment type="caution">
    <text evidence="1">The sequence shown here is derived from an EMBL/GenBank/DDBJ whole genome shotgun (WGS) entry which is preliminary data.</text>
</comment>
<protein>
    <submittedName>
        <fullName evidence="1">Uncharacterized protein</fullName>
    </submittedName>
</protein>
<name>A0A2U2DUL1_9HYPH</name>
<keyword evidence="2" id="KW-1185">Reference proteome</keyword>
<dbReference type="Proteomes" id="UP000245252">
    <property type="component" value="Unassembled WGS sequence"/>
</dbReference>
<dbReference type="EMBL" id="QFBC01000002">
    <property type="protein sequence ID" value="PWE56987.1"/>
    <property type="molecule type" value="Genomic_DNA"/>
</dbReference>
<evidence type="ECO:0000313" key="1">
    <source>
        <dbReference type="EMBL" id="PWE56987.1"/>
    </source>
</evidence>
<accession>A0A2U2DUL1</accession>